<keyword evidence="1" id="KW-0408">Iron</keyword>
<accession>A0A4Y8X435</accession>
<evidence type="ECO:0000256" key="2">
    <source>
        <dbReference type="RuleBase" id="RU004185"/>
    </source>
</evidence>
<feature type="binding site" evidence="1">
    <location>
        <position position="226"/>
    </location>
    <ligand>
        <name>Fe(2+)</name>
        <dbReference type="ChEBI" id="CHEBI:29033"/>
    </ligand>
</feature>
<dbReference type="HAMAP" id="MF_00323">
    <property type="entry name" value="Ferrochelatase"/>
    <property type="match status" value="1"/>
</dbReference>
<dbReference type="GO" id="GO:0005737">
    <property type="term" value="C:cytoplasm"/>
    <property type="evidence" value="ECO:0007669"/>
    <property type="project" value="UniProtKB-SubCell"/>
</dbReference>
<comment type="function">
    <text evidence="1">Involved in coproporphyrin-dependent heme b biosynthesis. Catalyzes the insertion of ferrous iron into coproporphyrin III to form Fe-coproporphyrin III.</text>
</comment>
<dbReference type="RefSeq" id="WP_135029616.1">
    <property type="nucleotide sequence ID" value="NZ_BMLA01000005.1"/>
</dbReference>
<comment type="similarity">
    <text evidence="1 2">Belongs to the ferrochelatase family.</text>
</comment>
<dbReference type="NCBIfam" id="NF000689">
    <property type="entry name" value="PRK00035.2-1"/>
    <property type="match status" value="1"/>
</dbReference>
<evidence type="ECO:0000256" key="1">
    <source>
        <dbReference type="HAMAP-Rule" id="MF_00323"/>
    </source>
</evidence>
<protein>
    <recommendedName>
        <fullName evidence="1">Coproporphyrin III ferrochelatase</fullName>
        <ecNumber evidence="1">4.99.1.9</ecNumber>
    </recommendedName>
</protein>
<keyword evidence="1" id="KW-0479">Metal-binding</keyword>
<dbReference type="EMBL" id="JACHMC010000001">
    <property type="protein sequence ID" value="MBB4882347.1"/>
    <property type="molecule type" value="Genomic_DNA"/>
</dbReference>
<dbReference type="AlphaFoldDB" id="A0A4Y8X435"/>
<evidence type="ECO:0000313" key="5">
    <source>
        <dbReference type="Proteomes" id="UP000560081"/>
    </source>
</evidence>
<dbReference type="GO" id="GO:0006783">
    <property type="term" value="P:heme biosynthetic process"/>
    <property type="evidence" value="ECO:0007669"/>
    <property type="project" value="UniProtKB-UniRule"/>
</dbReference>
<keyword evidence="1" id="KW-0963">Cytoplasm</keyword>
<name>A0A4Y8X435_9MICC</name>
<feature type="binding site" evidence="1">
    <location>
        <position position="163"/>
    </location>
    <ligand>
        <name>Fe-coproporphyrin III</name>
        <dbReference type="ChEBI" id="CHEBI:68438"/>
    </ligand>
</feature>
<dbReference type="GO" id="GO:0004325">
    <property type="term" value="F:ferrochelatase activity"/>
    <property type="evidence" value="ECO:0007669"/>
    <property type="project" value="UniProtKB-UniRule"/>
</dbReference>
<dbReference type="CDD" id="cd03411">
    <property type="entry name" value="Ferrochelatase_N"/>
    <property type="match status" value="1"/>
</dbReference>
<keyword evidence="5" id="KW-1185">Reference proteome</keyword>
<comment type="catalytic activity">
    <reaction evidence="1">
        <text>Fe-coproporphyrin III + 2 H(+) = coproporphyrin III + Fe(2+)</text>
        <dbReference type="Rhea" id="RHEA:49572"/>
        <dbReference type="ChEBI" id="CHEBI:15378"/>
        <dbReference type="ChEBI" id="CHEBI:29033"/>
        <dbReference type="ChEBI" id="CHEBI:68438"/>
        <dbReference type="ChEBI" id="CHEBI:131725"/>
        <dbReference type="EC" id="4.99.1.9"/>
    </reaction>
</comment>
<dbReference type="UniPathway" id="UPA00252"/>
<keyword evidence="1 4" id="KW-0456">Lyase</keyword>
<dbReference type="GO" id="GO:0046872">
    <property type="term" value="F:metal ion binding"/>
    <property type="evidence" value="ECO:0007669"/>
    <property type="project" value="UniProtKB-KW"/>
</dbReference>
<keyword evidence="1" id="KW-0350">Heme biosynthesis</keyword>
<dbReference type="EC" id="4.99.1.9" evidence="1"/>
<dbReference type="InterPro" id="IPR033659">
    <property type="entry name" value="Ferrochelatase_N"/>
</dbReference>
<dbReference type="InterPro" id="IPR001015">
    <property type="entry name" value="Ferrochelatase"/>
</dbReference>
<dbReference type="Gene3D" id="3.40.50.1400">
    <property type="match status" value="2"/>
</dbReference>
<feature type="compositionally biased region" description="Basic and acidic residues" evidence="3">
    <location>
        <begin position="14"/>
        <end position="26"/>
    </location>
</feature>
<gene>
    <name evidence="1" type="primary">cpfC</name>
    <name evidence="4" type="ORF">BJ976_000698</name>
</gene>
<dbReference type="SUPFAM" id="SSF53800">
    <property type="entry name" value="Chelatase"/>
    <property type="match status" value="1"/>
</dbReference>
<dbReference type="PANTHER" id="PTHR11108:SF1">
    <property type="entry name" value="FERROCHELATASE, MITOCHONDRIAL"/>
    <property type="match status" value="1"/>
</dbReference>
<feature type="region of interest" description="Disordered" evidence="3">
    <location>
        <begin position="1"/>
        <end position="30"/>
    </location>
</feature>
<comment type="caution">
    <text evidence="1">Lacks conserved residue(s) required for the propagation of feature annotation.</text>
</comment>
<dbReference type="Pfam" id="PF00762">
    <property type="entry name" value="Ferrochelatase"/>
    <property type="match status" value="1"/>
</dbReference>
<feature type="binding site" evidence="1">
    <location>
        <position position="94"/>
    </location>
    <ligand>
        <name>Fe-coproporphyrin III</name>
        <dbReference type="ChEBI" id="CHEBI:68438"/>
    </ligand>
</feature>
<dbReference type="OrthoDB" id="9776380at2"/>
<proteinExistence type="inferred from homology"/>
<keyword evidence="1" id="KW-0627">Porphyrin biosynthesis</keyword>
<reference evidence="4 5" key="1">
    <citation type="submission" date="2020-08" db="EMBL/GenBank/DDBJ databases">
        <title>Sequencing the genomes of 1000 actinobacteria strains.</title>
        <authorList>
            <person name="Klenk H.-P."/>
        </authorList>
    </citation>
    <scope>NUCLEOTIDE SEQUENCE [LARGE SCALE GENOMIC DNA]</scope>
    <source>
        <strain evidence="4 5">DSM 19079</strain>
    </source>
</reference>
<feature type="binding site" evidence="1">
    <location>
        <position position="342"/>
    </location>
    <ligand>
        <name>Fe(2+)</name>
        <dbReference type="ChEBI" id="CHEBI:29033"/>
    </ligand>
</feature>
<sequence length="450" mass="48735">MSTEQTVPVPVHPVPEDAVRPEHAPEEAAPGLDYDARGVMAAKDYDAVIVASFGGPEGQEDVIPFLRNVTRGRGIPDERLEEVATHYRANGGVSPINAQNRALIAALEEEFASRGIDLPVYFGNRNWEPYLPDTLQRAYDDGHRRILTVTTSAYSCYSSCRQYREDMGMALRSTGLEGKLDLDKTRQYFNHPGFVEPFAEGLRSDLISIRGEVGDDARLHVLFATHSIPTADAEAAGPRGLAADLREQAGGAPGEVEGADVYSAQHLDVIREIIARVPEAEGVDWSLVYQSRSGAPHVPWLEPDVNDAMEALAGPDAPADEQGRRVAGFVVVPVGFVSDHMEVLWDLDTEAKETAGELGVAFRRSPTPGTDPRFVAGLADLVEERLGRREGRASTGCFPAWYDVCRPDCCVKVMRDGSVRPTTSAVDAPVRGLAEHEAGQAQGPEGADAR</sequence>
<comment type="caution">
    <text evidence="4">The sequence shown here is derived from an EMBL/GenBank/DDBJ whole genome shotgun (WGS) entry which is preliminary data.</text>
</comment>
<dbReference type="Proteomes" id="UP000560081">
    <property type="component" value="Unassembled WGS sequence"/>
</dbReference>
<evidence type="ECO:0000256" key="3">
    <source>
        <dbReference type="SAM" id="MobiDB-lite"/>
    </source>
</evidence>
<evidence type="ECO:0000313" key="4">
    <source>
        <dbReference type="EMBL" id="MBB4882347.1"/>
    </source>
</evidence>
<comment type="subcellular location">
    <subcellularLocation>
        <location evidence="1">Cytoplasm</location>
    </subcellularLocation>
</comment>
<organism evidence="4 5">
    <name type="scientific">Micrococcus flavus</name>
    <dbReference type="NCBI Taxonomy" id="384602"/>
    <lineage>
        <taxon>Bacteria</taxon>
        <taxon>Bacillati</taxon>
        <taxon>Actinomycetota</taxon>
        <taxon>Actinomycetes</taxon>
        <taxon>Micrococcales</taxon>
        <taxon>Micrococcaceae</taxon>
        <taxon>Micrococcus</taxon>
    </lineage>
</organism>
<dbReference type="PANTHER" id="PTHR11108">
    <property type="entry name" value="FERROCHELATASE"/>
    <property type="match status" value="1"/>
</dbReference>
<comment type="pathway">
    <text evidence="1">Porphyrin-containing compound metabolism; protoheme biosynthesis.</text>
</comment>